<dbReference type="EMBL" id="FUEG01000010">
    <property type="protein sequence ID" value="SJL09298.1"/>
    <property type="molecule type" value="Genomic_DNA"/>
</dbReference>
<name>A0A284RKK8_ARMOS</name>
<evidence type="ECO:0000313" key="2">
    <source>
        <dbReference type="Proteomes" id="UP000219338"/>
    </source>
</evidence>
<accession>A0A284RKK8</accession>
<proteinExistence type="predicted"/>
<protein>
    <submittedName>
        <fullName evidence="1">Uncharacterized protein</fullName>
    </submittedName>
</protein>
<dbReference type="Proteomes" id="UP000219338">
    <property type="component" value="Unassembled WGS sequence"/>
</dbReference>
<gene>
    <name evidence="1" type="ORF">ARMOST_12675</name>
</gene>
<dbReference type="AlphaFoldDB" id="A0A284RKK8"/>
<sequence length="99" mass="10997">MTTCPIIDLPFAVLLHPTAPTSPPPSPDSSVDDISLFIITSTPTSHPLLCIYLEIVQTAPQKVPMMLAGEKMLTKDHWLDWATCCHMYFVNKESLKAEN</sequence>
<evidence type="ECO:0000313" key="1">
    <source>
        <dbReference type="EMBL" id="SJL09298.1"/>
    </source>
</evidence>
<reference evidence="2" key="1">
    <citation type="journal article" date="2017" name="Nat. Ecol. Evol.">
        <title>Genome expansion and lineage-specific genetic innovations in the forest pathogenic fungi Armillaria.</title>
        <authorList>
            <person name="Sipos G."/>
            <person name="Prasanna A.N."/>
            <person name="Walter M.C."/>
            <person name="O'Connor E."/>
            <person name="Balint B."/>
            <person name="Krizsan K."/>
            <person name="Kiss B."/>
            <person name="Hess J."/>
            <person name="Varga T."/>
            <person name="Slot J."/>
            <person name="Riley R."/>
            <person name="Boka B."/>
            <person name="Rigling D."/>
            <person name="Barry K."/>
            <person name="Lee J."/>
            <person name="Mihaltcheva S."/>
            <person name="LaButti K."/>
            <person name="Lipzen A."/>
            <person name="Waldron R."/>
            <person name="Moloney N.M."/>
            <person name="Sperisen C."/>
            <person name="Kredics L."/>
            <person name="Vagvoelgyi C."/>
            <person name="Patrignani A."/>
            <person name="Fitzpatrick D."/>
            <person name="Nagy I."/>
            <person name="Doyle S."/>
            <person name="Anderson J.B."/>
            <person name="Grigoriev I.V."/>
            <person name="Gueldener U."/>
            <person name="Muensterkoetter M."/>
            <person name="Nagy L.G."/>
        </authorList>
    </citation>
    <scope>NUCLEOTIDE SEQUENCE [LARGE SCALE GENOMIC DNA]</scope>
    <source>
        <strain evidence="2">C18/9</strain>
    </source>
</reference>
<keyword evidence="2" id="KW-1185">Reference proteome</keyword>
<dbReference type="OrthoDB" id="2369050at2759"/>
<organism evidence="1 2">
    <name type="scientific">Armillaria ostoyae</name>
    <name type="common">Armillaria root rot fungus</name>
    <dbReference type="NCBI Taxonomy" id="47428"/>
    <lineage>
        <taxon>Eukaryota</taxon>
        <taxon>Fungi</taxon>
        <taxon>Dikarya</taxon>
        <taxon>Basidiomycota</taxon>
        <taxon>Agaricomycotina</taxon>
        <taxon>Agaricomycetes</taxon>
        <taxon>Agaricomycetidae</taxon>
        <taxon>Agaricales</taxon>
        <taxon>Marasmiineae</taxon>
        <taxon>Physalacriaceae</taxon>
        <taxon>Armillaria</taxon>
    </lineage>
</organism>